<keyword evidence="6 15" id="KW-0863">Zinc-finger</keyword>
<dbReference type="PANTHER" id="PTHR22993">
    <property type="entry name" value="FORMAMIDOPYRIMIDINE-DNA GLYCOSYLASE"/>
    <property type="match status" value="1"/>
</dbReference>
<organism evidence="18 19">
    <name type="scientific">Auritidibacter ignavus</name>
    <dbReference type="NCBI Taxonomy" id="678932"/>
    <lineage>
        <taxon>Bacteria</taxon>
        <taxon>Bacillati</taxon>
        <taxon>Actinomycetota</taxon>
        <taxon>Actinomycetes</taxon>
        <taxon>Micrococcales</taxon>
        <taxon>Micrococcaceae</taxon>
        <taxon>Auritidibacter</taxon>
    </lineage>
</organism>
<dbReference type="SMART" id="SM00898">
    <property type="entry name" value="Fapy_DNA_glyco"/>
    <property type="match status" value="1"/>
</dbReference>
<evidence type="ECO:0000259" key="17">
    <source>
        <dbReference type="PROSITE" id="PS51068"/>
    </source>
</evidence>
<dbReference type="SUPFAM" id="SSF57716">
    <property type="entry name" value="Glucocorticoid receptor-like (DNA-binding domain)"/>
    <property type="match status" value="1"/>
</dbReference>
<comment type="catalytic activity">
    <reaction evidence="14 15">
        <text>2'-deoxyribonucleotide-(2'-deoxyribose 5'-phosphate)-2'-deoxyribonucleotide-DNA = a 3'-end 2'-deoxyribonucleotide-(2,3-dehydro-2,3-deoxyribose 5'-phosphate)-DNA + a 5'-end 5'-phospho-2'-deoxyribonucleoside-DNA + H(+)</text>
        <dbReference type="Rhea" id="RHEA:66592"/>
        <dbReference type="Rhea" id="RHEA-COMP:13180"/>
        <dbReference type="Rhea" id="RHEA-COMP:16897"/>
        <dbReference type="Rhea" id="RHEA-COMP:17067"/>
        <dbReference type="ChEBI" id="CHEBI:15378"/>
        <dbReference type="ChEBI" id="CHEBI:136412"/>
        <dbReference type="ChEBI" id="CHEBI:157695"/>
        <dbReference type="ChEBI" id="CHEBI:167181"/>
        <dbReference type="EC" id="4.2.99.18"/>
    </reaction>
</comment>
<evidence type="ECO:0000256" key="13">
    <source>
        <dbReference type="ARBA" id="ARBA00023295"/>
    </source>
</evidence>
<feature type="active site" description="Proton donor; for beta-elimination activity" evidence="15">
    <location>
        <position position="61"/>
    </location>
</feature>
<proteinExistence type="inferred from homology"/>
<dbReference type="RefSeq" id="WP_279674949.1">
    <property type="nucleotide sequence ID" value="NZ_CP122566.1"/>
</dbReference>
<evidence type="ECO:0000256" key="12">
    <source>
        <dbReference type="ARBA" id="ARBA00023268"/>
    </source>
</evidence>
<evidence type="ECO:0000256" key="3">
    <source>
        <dbReference type="ARBA" id="ARBA00011245"/>
    </source>
</evidence>
<dbReference type="InterPro" id="IPR015886">
    <property type="entry name" value="H2TH_FPG"/>
</dbReference>
<dbReference type="InterPro" id="IPR000214">
    <property type="entry name" value="Znf_DNA_glyclase/AP_lyase"/>
</dbReference>
<evidence type="ECO:0000313" key="19">
    <source>
        <dbReference type="Proteomes" id="UP001224674"/>
    </source>
</evidence>
<evidence type="ECO:0000256" key="1">
    <source>
        <dbReference type="ARBA" id="ARBA00001668"/>
    </source>
</evidence>
<comment type="cofactor">
    <cofactor evidence="15">
        <name>Zn(2+)</name>
        <dbReference type="ChEBI" id="CHEBI:29105"/>
    </cofactor>
    <text evidence="15">Binds 1 zinc ion per subunit.</text>
</comment>
<keyword evidence="19" id="KW-1185">Reference proteome</keyword>
<feature type="domain" description="FPG-type" evidence="16">
    <location>
        <begin position="263"/>
        <end position="302"/>
    </location>
</feature>
<dbReference type="GO" id="GO:0003684">
    <property type="term" value="F:damaged DNA binding"/>
    <property type="evidence" value="ECO:0007669"/>
    <property type="project" value="InterPro"/>
</dbReference>
<dbReference type="InterPro" id="IPR020629">
    <property type="entry name" value="FPG_Glyclase"/>
</dbReference>
<evidence type="ECO:0000256" key="5">
    <source>
        <dbReference type="ARBA" id="ARBA00022763"/>
    </source>
</evidence>
<accession>A0AAJ6ANY5</accession>
<feature type="active site" description="Schiff-base intermediate with DNA" evidence="15">
    <location>
        <position position="2"/>
    </location>
</feature>
<dbReference type="Pfam" id="PF06831">
    <property type="entry name" value="H2TH"/>
    <property type="match status" value="1"/>
</dbReference>
<dbReference type="NCBIfam" id="NF002211">
    <property type="entry name" value="PRK01103.1"/>
    <property type="match status" value="1"/>
</dbReference>
<gene>
    <name evidence="15 18" type="primary">mutM</name>
    <name evidence="15" type="synonym">fpg</name>
    <name evidence="18" type="ORF">QDX21_01095</name>
</gene>
<dbReference type="NCBIfam" id="TIGR00577">
    <property type="entry name" value="fpg"/>
    <property type="match status" value="1"/>
</dbReference>
<dbReference type="Pfam" id="PF01149">
    <property type="entry name" value="Fapy_DNA_glyco"/>
    <property type="match status" value="1"/>
</dbReference>
<comment type="function">
    <text evidence="15">Involved in base excision repair of DNA damaged by oxidation or by mutagenic agents. Acts as DNA glycosylase that recognizes and removes damaged bases. Has a preference for oxidized purines, such as 7,8-dihydro-8-oxoguanine (8-oxoG). Has AP (apurinic/apyrimidinic) lyase activity and introduces nicks in the DNA strand. Cleaves the DNA backbone by beta-delta elimination to generate a single-strand break at the site of the removed base with both 3'- and 5'-phosphates.</text>
</comment>
<reference evidence="18 19" key="1">
    <citation type="submission" date="2023-03" db="EMBL/GenBank/DDBJ databases">
        <title>Complete genome sequences of several Auritidibacter ignavus strains isolated from ear infections.</title>
        <authorList>
            <person name="Baehr T."/>
            <person name="Baumhoegger A.M."/>
        </authorList>
    </citation>
    <scope>NUCLEOTIDE SEQUENCE [LARGE SCALE GENOMIC DNA]</scope>
    <source>
        <strain evidence="18 19">BABAE-6</strain>
    </source>
</reference>
<dbReference type="HAMAP" id="MF_00103">
    <property type="entry name" value="Fapy_DNA_glycosyl"/>
    <property type="match status" value="1"/>
</dbReference>
<keyword evidence="7 15" id="KW-0378">Hydrolase</keyword>
<feature type="binding site" evidence="15">
    <location>
        <position position="102"/>
    </location>
    <ligand>
        <name>DNA</name>
        <dbReference type="ChEBI" id="CHEBI:16991"/>
    </ligand>
</feature>
<sequence length="309" mass="35723">MPELPEVEVVRRGLSRWITNQEVLDVEVLDPRSVRRHRQGPIDFVTSLRQAVLEQPQRRGKYLWIPLHHAPIEQKSPTALVVHLGMSGQILLSHHSAPAPHHLRIRLRLDSASGHGQAPTELRFVDQRIFGGLYLDRLVPTADEPDELIPTTVTHIGRDPLDNHFDVDHIYQVLSKKQTAIKRALLDQNLVSGIGNIYADEALWRAKIHYNRPCNRLSRKQVRTLYQCVQKVMEQALKEGGTSFDALYVNVNGESGYFDRSLNAYHQEGKYCRRCLAEGYDTFIRRDKFMNRSSYYCPRCQRKPRTTQR</sequence>
<dbReference type="GO" id="GO:0003690">
    <property type="term" value="F:double-stranded DNA binding"/>
    <property type="evidence" value="ECO:0007669"/>
    <property type="project" value="UniProtKB-ARBA"/>
</dbReference>
<dbReference type="EC" id="4.2.99.18" evidence="15"/>
<dbReference type="FunFam" id="1.10.8.50:FF:000003">
    <property type="entry name" value="Formamidopyrimidine-DNA glycosylase"/>
    <property type="match status" value="1"/>
</dbReference>
<keyword evidence="5 15" id="KW-0227">DNA damage</keyword>
<comment type="similarity">
    <text evidence="2 15">Belongs to the FPG family.</text>
</comment>
<dbReference type="EMBL" id="CP122566">
    <property type="protein sequence ID" value="WGH93445.1"/>
    <property type="molecule type" value="Genomic_DNA"/>
</dbReference>
<dbReference type="PROSITE" id="PS51066">
    <property type="entry name" value="ZF_FPG_2"/>
    <property type="match status" value="1"/>
</dbReference>
<keyword evidence="8 15" id="KW-0862">Zinc</keyword>
<evidence type="ECO:0000256" key="2">
    <source>
        <dbReference type="ARBA" id="ARBA00009409"/>
    </source>
</evidence>
<name>A0AAJ6ANY5_9MICC</name>
<evidence type="ECO:0000256" key="11">
    <source>
        <dbReference type="ARBA" id="ARBA00023239"/>
    </source>
</evidence>
<dbReference type="InterPro" id="IPR035937">
    <property type="entry name" value="FPG_N"/>
</dbReference>
<dbReference type="SUPFAM" id="SSF81624">
    <property type="entry name" value="N-terminal domain of MutM-like DNA repair proteins"/>
    <property type="match status" value="1"/>
</dbReference>
<dbReference type="Gene3D" id="1.10.8.50">
    <property type="match status" value="1"/>
</dbReference>
<dbReference type="PANTHER" id="PTHR22993:SF9">
    <property type="entry name" value="FORMAMIDOPYRIMIDINE-DNA GLYCOSYLASE"/>
    <property type="match status" value="1"/>
</dbReference>
<comment type="subunit">
    <text evidence="3 15">Monomer.</text>
</comment>
<protein>
    <recommendedName>
        <fullName evidence="15">Formamidopyrimidine-DNA glycosylase</fullName>
        <shortName evidence="15">Fapy-DNA glycosylase</shortName>
        <ecNumber evidence="15">3.2.2.23</ecNumber>
    </recommendedName>
    <alternativeName>
        <fullName evidence="15">DNA-(apurinic or apyrimidinic site) lyase MutM</fullName>
        <shortName evidence="15">AP lyase MutM</shortName>
        <ecNumber evidence="15">4.2.99.18</ecNumber>
    </alternativeName>
</protein>
<keyword evidence="9 15" id="KW-0238">DNA-binding</keyword>
<dbReference type="SUPFAM" id="SSF46946">
    <property type="entry name" value="S13-like H2TH domain"/>
    <property type="match status" value="1"/>
</dbReference>
<evidence type="ECO:0000313" key="18">
    <source>
        <dbReference type="EMBL" id="WGH93445.1"/>
    </source>
</evidence>
<feature type="active site" description="Proton donor" evidence="15">
    <location>
        <position position="3"/>
    </location>
</feature>
<dbReference type="GO" id="GO:0034039">
    <property type="term" value="F:8-oxo-7,8-dihydroguanine DNA N-glycosylase activity"/>
    <property type="evidence" value="ECO:0007669"/>
    <property type="project" value="TreeGrafter"/>
</dbReference>
<dbReference type="SMART" id="SM01232">
    <property type="entry name" value="H2TH"/>
    <property type="match status" value="1"/>
</dbReference>
<keyword evidence="4 15" id="KW-0479">Metal-binding</keyword>
<feature type="binding site" evidence="15">
    <location>
        <position position="128"/>
    </location>
    <ligand>
        <name>DNA</name>
        <dbReference type="ChEBI" id="CHEBI:16991"/>
    </ligand>
</feature>
<keyword evidence="12 15" id="KW-0511">Multifunctional enzyme</keyword>
<keyword evidence="10 15" id="KW-0234">DNA repair</keyword>
<dbReference type="InterPro" id="IPR012319">
    <property type="entry name" value="FPG_cat"/>
</dbReference>
<evidence type="ECO:0000259" key="16">
    <source>
        <dbReference type="PROSITE" id="PS51066"/>
    </source>
</evidence>
<dbReference type="GO" id="GO:0006284">
    <property type="term" value="P:base-excision repair"/>
    <property type="evidence" value="ECO:0007669"/>
    <property type="project" value="InterPro"/>
</dbReference>
<dbReference type="Gene3D" id="3.20.190.10">
    <property type="entry name" value="MutM-like, N-terminal"/>
    <property type="match status" value="1"/>
</dbReference>
<dbReference type="Proteomes" id="UP001224674">
    <property type="component" value="Chromosome"/>
</dbReference>
<dbReference type="EC" id="3.2.2.23" evidence="15"/>
<dbReference type="GO" id="GO:0140078">
    <property type="term" value="F:class I DNA-(apurinic or apyrimidinic site) endonuclease activity"/>
    <property type="evidence" value="ECO:0007669"/>
    <property type="project" value="UniProtKB-EC"/>
</dbReference>
<evidence type="ECO:0000256" key="7">
    <source>
        <dbReference type="ARBA" id="ARBA00022801"/>
    </source>
</evidence>
<dbReference type="CDD" id="cd08966">
    <property type="entry name" value="EcFpg-like_N"/>
    <property type="match status" value="1"/>
</dbReference>
<dbReference type="AlphaFoldDB" id="A0AAJ6ANY5"/>
<keyword evidence="11 15" id="KW-0456">Lyase</keyword>
<feature type="active site" description="Proton donor; for delta-elimination activity" evidence="15">
    <location>
        <position position="292"/>
    </location>
</feature>
<evidence type="ECO:0000256" key="9">
    <source>
        <dbReference type="ARBA" id="ARBA00023125"/>
    </source>
</evidence>
<evidence type="ECO:0000256" key="10">
    <source>
        <dbReference type="ARBA" id="ARBA00023204"/>
    </source>
</evidence>
<evidence type="ECO:0000256" key="14">
    <source>
        <dbReference type="ARBA" id="ARBA00044632"/>
    </source>
</evidence>
<feature type="domain" description="Formamidopyrimidine-DNA glycosylase catalytic" evidence="17">
    <location>
        <begin position="2"/>
        <end position="131"/>
    </location>
</feature>
<evidence type="ECO:0000256" key="4">
    <source>
        <dbReference type="ARBA" id="ARBA00022723"/>
    </source>
</evidence>
<dbReference type="GO" id="GO:0008270">
    <property type="term" value="F:zinc ion binding"/>
    <property type="evidence" value="ECO:0007669"/>
    <property type="project" value="UniProtKB-UniRule"/>
</dbReference>
<dbReference type="PROSITE" id="PS51068">
    <property type="entry name" value="FPG_CAT"/>
    <property type="match status" value="1"/>
</dbReference>
<comment type="catalytic activity">
    <reaction evidence="1 15">
        <text>Hydrolysis of DNA containing ring-opened 7-methylguanine residues, releasing 2,6-diamino-4-hydroxy-5-(N-methyl)formamidopyrimidine.</text>
        <dbReference type="EC" id="3.2.2.23"/>
    </reaction>
</comment>
<feature type="binding site" evidence="15">
    <location>
        <position position="177"/>
    </location>
    <ligand>
        <name>DNA</name>
        <dbReference type="ChEBI" id="CHEBI:16991"/>
    </ligand>
</feature>
<evidence type="ECO:0000256" key="6">
    <source>
        <dbReference type="ARBA" id="ARBA00022771"/>
    </source>
</evidence>
<dbReference type="GO" id="GO:0006979">
    <property type="term" value="P:response to oxidative stress"/>
    <property type="evidence" value="ECO:0007669"/>
    <property type="project" value="UniProtKB-ARBA"/>
</dbReference>
<evidence type="ECO:0000256" key="15">
    <source>
        <dbReference type="HAMAP-Rule" id="MF_00103"/>
    </source>
</evidence>
<keyword evidence="13 15" id="KW-0326">Glycosidase</keyword>
<dbReference type="InterPro" id="IPR010979">
    <property type="entry name" value="Ribosomal_uS13-like_H2TH"/>
</dbReference>
<evidence type="ECO:0000256" key="8">
    <source>
        <dbReference type="ARBA" id="ARBA00022833"/>
    </source>
</evidence>